<accession>A0A811UZE3</accession>
<name>A0A811UZE3_CERCA</name>
<proteinExistence type="predicted"/>
<protein>
    <submittedName>
        <fullName evidence="1">(Mediterranean fruit fly) hypothetical protein</fullName>
    </submittedName>
</protein>
<dbReference type="Proteomes" id="UP000606786">
    <property type="component" value="Unassembled WGS sequence"/>
</dbReference>
<organism evidence="1 2">
    <name type="scientific">Ceratitis capitata</name>
    <name type="common">Mediterranean fruit fly</name>
    <name type="synonym">Tephritis capitata</name>
    <dbReference type="NCBI Taxonomy" id="7213"/>
    <lineage>
        <taxon>Eukaryota</taxon>
        <taxon>Metazoa</taxon>
        <taxon>Ecdysozoa</taxon>
        <taxon>Arthropoda</taxon>
        <taxon>Hexapoda</taxon>
        <taxon>Insecta</taxon>
        <taxon>Pterygota</taxon>
        <taxon>Neoptera</taxon>
        <taxon>Endopterygota</taxon>
        <taxon>Diptera</taxon>
        <taxon>Brachycera</taxon>
        <taxon>Muscomorpha</taxon>
        <taxon>Tephritoidea</taxon>
        <taxon>Tephritidae</taxon>
        <taxon>Ceratitis</taxon>
        <taxon>Ceratitis</taxon>
    </lineage>
</organism>
<evidence type="ECO:0000313" key="2">
    <source>
        <dbReference type="Proteomes" id="UP000606786"/>
    </source>
</evidence>
<keyword evidence="2" id="KW-1185">Reference proteome</keyword>
<reference evidence="1" key="1">
    <citation type="submission" date="2020-11" db="EMBL/GenBank/DDBJ databases">
        <authorList>
            <person name="Whitehead M."/>
        </authorList>
    </citation>
    <scope>NUCLEOTIDE SEQUENCE</scope>
    <source>
        <strain evidence="1">EGII</strain>
    </source>
</reference>
<comment type="caution">
    <text evidence="1">The sequence shown here is derived from an EMBL/GenBank/DDBJ whole genome shotgun (WGS) entry which is preliminary data.</text>
</comment>
<dbReference type="AlphaFoldDB" id="A0A811UZE3"/>
<evidence type="ECO:0000313" key="1">
    <source>
        <dbReference type="EMBL" id="CAD7004001.1"/>
    </source>
</evidence>
<dbReference type="EMBL" id="CAJHJT010000034">
    <property type="protein sequence ID" value="CAD7004001.1"/>
    <property type="molecule type" value="Genomic_DNA"/>
</dbReference>
<gene>
    <name evidence="1" type="ORF">CCAP1982_LOCUS12424</name>
</gene>
<sequence>MPPTQVTLHQDKQQTWVGYSNLPEIVTNYCDILLATVICCCCHHQQPKPNCTE</sequence>